<dbReference type="EMBL" id="PXOH01000002">
    <property type="protein sequence ID" value="PSF39068.1"/>
    <property type="molecule type" value="Genomic_DNA"/>
</dbReference>
<evidence type="ECO:0000313" key="2">
    <source>
        <dbReference type="EMBL" id="PSF39068.1"/>
    </source>
</evidence>
<keyword evidence="2" id="KW-0255">Endonuclease</keyword>
<dbReference type="GO" id="GO:0004519">
    <property type="term" value="F:endonuclease activity"/>
    <property type="evidence" value="ECO:0007669"/>
    <property type="project" value="UniProtKB-KW"/>
</dbReference>
<name>A0A2T1M2T4_9CHRO</name>
<dbReference type="Proteomes" id="UP000239001">
    <property type="component" value="Unassembled WGS sequence"/>
</dbReference>
<organism evidence="2 3">
    <name type="scientific">Aphanothece hegewaldii CCALA 016</name>
    <dbReference type="NCBI Taxonomy" id="2107694"/>
    <lineage>
        <taxon>Bacteria</taxon>
        <taxon>Bacillati</taxon>
        <taxon>Cyanobacteriota</taxon>
        <taxon>Cyanophyceae</taxon>
        <taxon>Oscillatoriophycideae</taxon>
        <taxon>Chroococcales</taxon>
        <taxon>Aphanothecaceae</taxon>
        <taxon>Aphanothece</taxon>
    </lineage>
</organism>
<dbReference type="InterPro" id="IPR005135">
    <property type="entry name" value="Endo/exonuclease/phosphatase"/>
</dbReference>
<keyword evidence="2" id="KW-0540">Nuclease</keyword>
<dbReference type="GO" id="GO:0000175">
    <property type="term" value="F:3'-5'-RNA exonuclease activity"/>
    <property type="evidence" value="ECO:0007669"/>
    <property type="project" value="TreeGrafter"/>
</dbReference>
<gene>
    <name evidence="2" type="ORF">C7H19_03175</name>
</gene>
<dbReference type="CDD" id="cd09083">
    <property type="entry name" value="EEP-1"/>
    <property type="match status" value="1"/>
</dbReference>
<dbReference type="PANTHER" id="PTHR12121">
    <property type="entry name" value="CARBON CATABOLITE REPRESSOR PROTEIN 4"/>
    <property type="match status" value="1"/>
</dbReference>
<dbReference type="Gene3D" id="3.60.10.10">
    <property type="entry name" value="Endonuclease/exonuclease/phosphatase"/>
    <property type="match status" value="1"/>
</dbReference>
<reference evidence="2 3" key="1">
    <citation type="submission" date="2018-03" db="EMBL/GenBank/DDBJ databases">
        <title>The ancient ancestry and fast evolution of plastids.</title>
        <authorList>
            <person name="Moore K.R."/>
            <person name="Magnabosco C."/>
            <person name="Momper L."/>
            <person name="Gold D.A."/>
            <person name="Bosak T."/>
            <person name="Fournier G.P."/>
        </authorList>
    </citation>
    <scope>NUCLEOTIDE SEQUENCE [LARGE SCALE GENOMIC DNA]</scope>
    <source>
        <strain evidence="2 3">CCALA 016</strain>
    </source>
</reference>
<evidence type="ECO:0000259" key="1">
    <source>
        <dbReference type="Pfam" id="PF03372"/>
    </source>
</evidence>
<accession>A0A2T1M2T4</accession>
<feature type="domain" description="Endonuclease/exonuclease/phosphatase" evidence="1">
    <location>
        <begin position="7"/>
        <end position="251"/>
    </location>
</feature>
<sequence>MLLKIISLNIRYDKPDPYEKNWRVRRKALASLITHYAPDLIGTQEGKAHQLLDLHRMLPNYQSIGRDRTGNDTGERCTIFYNTERLKCIETGDFFLSETPEILGSVTQHWKNSYPRMVTWGRFQTLDENINIIHYNTHLDHNSEIARKLSSKLIIERLSDLDLSNSYLFLTGDFNSTPDTIERKTFLQTLSNEIYLKDSLFNIEISKQLSFHDFTDEPFLAIDTIYYDCRVELKSIKVDQGKWEEIYASDHCPVIGEFLF</sequence>
<reference evidence="2 3" key="2">
    <citation type="submission" date="2018-03" db="EMBL/GenBank/DDBJ databases">
        <authorList>
            <person name="Keele B.F."/>
        </authorList>
    </citation>
    <scope>NUCLEOTIDE SEQUENCE [LARGE SCALE GENOMIC DNA]</scope>
    <source>
        <strain evidence="2 3">CCALA 016</strain>
    </source>
</reference>
<dbReference type="InterPro" id="IPR050410">
    <property type="entry name" value="CCR4/nocturin_mRNA_transcr"/>
</dbReference>
<dbReference type="Pfam" id="PF03372">
    <property type="entry name" value="Exo_endo_phos"/>
    <property type="match status" value="1"/>
</dbReference>
<keyword evidence="2" id="KW-0269">Exonuclease</keyword>
<dbReference type="SUPFAM" id="SSF56219">
    <property type="entry name" value="DNase I-like"/>
    <property type="match status" value="1"/>
</dbReference>
<dbReference type="InterPro" id="IPR036691">
    <property type="entry name" value="Endo/exonu/phosph_ase_sf"/>
</dbReference>
<comment type="caution">
    <text evidence="2">The sequence shown here is derived from an EMBL/GenBank/DDBJ whole genome shotgun (WGS) entry which is preliminary data.</text>
</comment>
<proteinExistence type="predicted"/>
<keyword evidence="2" id="KW-0378">Hydrolase</keyword>
<dbReference type="OrthoDB" id="9793162at2"/>
<evidence type="ECO:0000313" key="3">
    <source>
        <dbReference type="Proteomes" id="UP000239001"/>
    </source>
</evidence>
<keyword evidence="3" id="KW-1185">Reference proteome</keyword>
<dbReference type="PANTHER" id="PTHR12121:SF36">
    <property type="entry name" value="ENDONUCLEASE_EXONUCLEASE_PHOSPHATASE DOMAIN-CONTAINING PROTEIN"/>
    <property type="match status" value="1"/>
</dbReference>
<dbReference type="AlphaFoldDB" id="A0A2T1M2T4"/>
<protein>
    <submittedName>
        <fullName evidence="2">Endonuclease/exonuclease/phosphatase</fullName>
    </submittedName>
</protein>
<dbReference type="RefSeq" id="WP_106455432.1">
    <property type="nucleotide sequence ID" value="NZ_PXOH01000002.1"/>
</dbReference>